<comment type="subcellular location">
    <subcellularLocation>
        <location evidence="1">Membrane</location>
        <topology evidence="1">Multi-pass membrane protein</topology>
    </subcellularLocation>
</comment>
<keyword evidence="2 6" id="KW-0812">Transmembrane</keyword>
<feature type="transmembrane region" description="Helical" evidence="6">
    <location>
        <begin position="176"/>
        <end position="198"/>
    </location>
</feature>
<evidence type="ECO:0000256" key="1">
    <source>
        <dbReference type="ARBA" id="ARBA00004141"/>
    </source>
</evidence>
<dbReference type="GO" id="GO:0022857">
    <property type="term" value="F:transmembrane transporter activity"/>
    <property type="evidence" value="ECO:0007669"/>
    <property type="project" value="InterPro"/>
</dbReference>
<feature type="compositionally biased region" description="Polar residues" evidence="5">
    <location>
        <begin position="1"/>
        <end position="13"/>
    </location>
</feature>
<keyword evidence="4 6" id="KW-0472">Membrane</keyword>
<dbReference type="Pfam" id="PF00083">
    <property type="entry name" value="Sugar_tr"/>
    <property type="match status" value="1"/>
</dbReference>
<dbReference type="SUPFAM" id="SSF103473">
    <property type="entry name" value="MFS general substrate transporter"/>
    <property type="match status" value="1"/>
</dbReference>
<dbReference type="EMBL" id="JAKKPZ010000002">
    <property type="protein sequence ID" value="KAI1726131.1"/>
    <property type="molecule type" value="Genomic_DNA"/>
</dbReference>
<feature type="transmembrane region" description="Helical" evidence="6">
    <location>
        <begin position="234"/>
        <end position="253"/>
    </location>
</feature>
<comment type="caution">
    <text evidence="7">The sequence shown here is derived from an EMBL/GenBank/DDBJ whole genome shotgun (WGS) entry which is preliminary data.</text>
</comment>
<feature type="transmembrane region" description="Helical" evidence="6">
    <location>
        <begin position="210"/>
        <end position="228"/>
    </location>
</feature>
<feature type="transmembrane region" description="Helical" evidence="6">
    <location>
        <begin position="418"/>
        <end position="441"/>
    </location>
</feature>
<dbReference type="InterPro" id="IPR036259">
    <property type="entry name" value="MFS_trans_sf"/>
</dbReference>
<evidence type="ECO:0000256" key="6">
    <source>
        <dbReference type="SAM" id="Phobius"/>
    </source>
</evidence>
<reference evidence="7" key="1">
    <citation type="submission" date="2022-01" db="EMBL/GenBank/DDBJ databases">
        <title>Genome Sequence Resource for Two Populations of Ditylenchus destructor, the Migratory Endoparasitic Phytonematode.</title>
        <authorList>
            <person name="Zhang H."/>
            <person name="Lin R."/>
            <person name="Xie B."/>
        </authorList>
    </citation>
    <scope>NUCLEOTIDE SEQUENCE</scope>
    <source>
        <strain evidence="7">BazhouSP</strain>
    </source>
</reference>
<feature type="transmembrane region" description="Helical" evidence="6">
    <location>
        <begin position="482"/>
        <end position="502"/>
    </location>
</feature>
<feature type="region of interest" description="Disordered" evidence="5">
    <location>
        <begin position="1"/>
        <end position="20"/>
    </location>
</feature>
<sequence>MSNSERAVSSSAIESKDMERKNSQLDAKIVTYNDRLITKNTNGNTNGEEYHNIDELFKSIGSYGNYQNATWTLKAADVKKNASYACALLQSCASISTNSHWYSMYEEFNWVCDSSEQQHFRAIMQSLMPIGSFVGMMASGHLSDIFGRKWLFIIGDAYSIISGIACALSPSFTVYLWLTAVGSFITPISASTSFSLIVESVNPKYRLIQGFSFQFSLGLMLAAGLATLCRNWRTHLLIARVFGIIPLIMLFKLEESPRFLLQKGHFKAAAAALTRIARFNGYKETQFSEEEMRTMHDMSKTTQLEPTTSRKYTSLSLFATWKMASYSCAQILTGITMNVVNDVLFFNIQDLSGSPFMNTFLMGALRLWTPFAAFGVENGTKTIGRWKLLVFSQGLVFLMFCSMFIIDFTQLNATMRVFGTGAVLVGYILESGLVWIAYKLYTTELFPTCMRSIALSTFSCTSLLGSMATPQMTYFASYWHPAPYAGATVFAGLSVLFAILFLPETHFVALPDNMREATHRDTLYKEKESDVLEKLLERKNVTDDRDND</sequence>
<organism evidence="7 8">
    <name type="scientific">Ditylenchus destructor</name>
    <dbReference type="NCBI Taxonomy" id="166010"/>
    <lineage>
        <taxon>Eukaryota</taxon>
        <taxon>Metazoa</taxon>
        <taxon>Ecdysozoa</taxon>
        <taxon>Nematoda</taxon>
        <taxon>Chromadorea</taxon>
        <taxon>Rhabditida</taxon>
        <taxon>Tylenchina</taxon>
        <taxon>Tylenchomorpha</taxon>
        <taxon>Sphaerularioidea</taxon>
        <taxon>Anguinidae</taxon>
        <taxon>Anguininae</taxon>
        <taxon>Ditylenchus</taxon>
    </lineage>
</organism>
<keyword evidence="3 6" id="KW-1133">Transmembrane helix</keyword>
<feature type="transmembrane region" description="Helical" evidence="6">
    <location>
        <begin position="150"/>
        <end position="170"/>
    </location>
</feature>
<evidence type="ECO:0000313" key="7">
    <source>
        <dbReference type="EMBL" id="KAI1726131.1"/>
    </source>
</evidence>
<dbReference type="AlphaFoldDB" id="A0AAD4NGW3"/>
<dbReference type="Gene3D" id="1.20.1250.20">
    <property type="entry name" value="MFS general substrate transporter like domains"/>
    <property type="match status" value="1"/>
</dbReference>
<gene>
    <name evidence="7" type="ORF">DdX_02826</name>
</gene>
<feature type="transmembrane region" description="Helical" evidence="6">
    <location>
        <begin position="453"/>
        <end position="476"/>
    </location>
</feature>
<evidence type="ECO:0000313" key="8">
    <source>
        <dbReference type="Proteomes" id="UP001201812"/>
    </source>
</evidence>
<evidence type="ECO:0000256" key="3">
    <source>
        <dbReference type="ARBA" id="ARBA00022989"/>
    </source>
</evidence>
<dbReference type="PANTHER" id="PTHR24064">
    <property type="entry name" value="SOLUTE CARRIER FAMILY 22 MEMBER"/>
    <property type="match status" value="1"/>
</dbReference>
<evidence type="ECO:0000256" key="4">
    <source>
        <dbReference type="ARBA" id="ARBA00023136"/>
    </source>
</evidence>
<dbReference type="Proteomes" id="UP001201812">
    <property type="component" value="Unassembled WGS sequence"/>
</dbReference>
<feature type="transmembrane region" description="Helical" evidence="6">
    <location>
        <begin position="356"/>
        <end position="376"/>
    </location>
</feature>
<proteinExistence type="predicted"/>
<keyword evidence="8" id="KW-1185">Reference proteome</keyword>
<keyword evidence="7" id="KW-0813">Transport</keyword>
<protein>
    <submittedName>
        <fullName evidence="7">Sugar transporter domain-containing protein</fullName>
    </submittedName>
</protein>
<dbReference type="InterPro" id="IPR005828">
    <property type="entry name" value="MFS_sugar_transport-like"/>
</dbReference>
<name>A0AAD4NGW3_9BILA</name>
<evidence type="ECO:0000256" key="2">
    <source>
        <dbReference type="ARBA" id="ARBA00022692"/>
    </source>
</evidence>
<keyword evidence="7" id="KW-0762">Sugar transport</keyword>
<accession>A0AAD4NGW3</accession>
<feature type="transmembrane region" description="Helical" evidence="6">
    <location>
        <begin position="388"/>
        <end position="406"/>
    </location>
</feature>
<dbReference type="GO" id="GO:0016020">
    <property type="term" value="C:membrane"/>
    <property type="evidence" value="ECO:0007669"/>
    <property type="project" value="UniProtKB-SubCell"/>
</dbReference>
<evidence type="ECO:0000256" key="5">
    <source>
        <dbReference type="SAM" id="MobiDB-lite"/>
    </source>
</evidence>